<gene>
    <name evidence="1" type="ORF">MJO28_009308</name>
</gene>
<keyword evidence="2" id="KW-1185">Reference proteome</keyword>
<dbReference type="EMBL" id="CM045873">
    <property type="protein sequence ID" value="KAI7947400.1"/>
    <property type="molecule type" value="Genomic_DNA"/>
</dbReference>
<accession>A0ACC0E6R3</accession>
<reference evidence="1 2" key="3">
    <citation type="journal article" date="2022" name="Microbiol. Spectr.">
        <title>Folding features and dynamics of 3D genome architecture in plant fungal pathogens.</title>
        <authorList>
            <person name="Xia C."/>
        </authorList>
    </citation>
    <scope>NUCLEOTIDE SEQUENCE [LARGE SCALE GENOMIC DNA]</scope>
    <source>
        <strain evidence="1 2">93-210</strain>
    </source>
</reference>
<evidence type="ECO:0000313" key="2">
    <source>
        <dbReference type="Proteomes" id="UP001060170"/>
    </source>
</evidence>
<reference evidence="2" key="2">
    <citation type="journal article" date="2018" name="Mol. Plant Microbe Interact.">
        <title>Genome sequence resources for the wheat stripe rust pathogen (Puccinia striiformis f. sp. tritici) and the barley stripe rust pathogen (Puccinia striiformis f. sp. hordei).</title>
        <authorList>
            <person name="Xia C."/>
            <person name="Wang M."/>
            <person name="Yin C."/>
            <person name="Cornejo O.E."/>
            <person name="Hulbert S.H."/>
            <person name="Chen X."/>
        </authorList>
    </citation>
    <scope>NUCLEOTIDE SEQUENCE [LARGE SCALE GENOMIC DNA]</scope>
    <source>
        <strain evidence="2">93-210</strain>
    </source>
</reference>
<sequence>MAIVWVWATVRLPAAAQRLIRQAGLEDATRNLSTRRDPTGHRVGCPSEYPFLGPHAHECLGFQNSFQDPCCNTRNPVMPPKAFISFLIQYQAWWRRGHKVHRSPLSDTAFVSLSTSIRRKNFHHAFLTPRHKIEEGHMSGRGAFLARFLFDGADPARGWVDLLTGNCSLGFIVAGHQRV</sequence>
<name>A0ACC0E6R3_9BASI</name>
<comment type="caution">
    <text evidence="1">The sequence shown here is derived from an EMBL/GenBank/DDBJ whole genome shotgun (WGS) entry which is preliminary data.</text>
</comment>
<reference evidence="2" key="1">
    <citation type="journal article" date="2018" name="BMC Genomics">
        <title>Genomic insights into host adaptation between the wheat stripe rust pathogen (Puccinia striiformis f. sp. tritici) and the barley stripe rust pathogen (Puccinia striiformis f. sp. hordei).</title>
        <authorList>
            <person name="Xia C."/>
            <person name="Wang M."/>
            <person name="Yin C."/>
            <person name="Cornejo O.E."/>
            <person name="Hulbert S.H."/>
            <person name="Chen X."/>
        </authorList>
    </citation>
    <scope>NUCLEOTIDE SEQUENCE [LARGE SCALE GENOMIC DNA]</scope>
    <source>
        <strain evidence="2">93-210</strain>
    </source>
</reference>
<protein>
    <submittedName>
        <fullName evidence="1">Uncharacterized protein</fullName>
    </submittedName>
</protein>
<dbReference type="Proteomes" id="UP001060170">
    <property type="component" value="Chromosome 9"/>
</dbReference>
<organism evidence="1 2">
    <name type="scientific">Puccinia striiformis f. sp. tritici</name>
    <dbReference type="NCBI Taxonomy" id="168172"/>
    <lineage>
        <taxon>Eukaryota</taxon>
        <taxon>Fungi</taxon>
        <taxon>Dikarya</taxon>
        <taxon>Basidiomycota</taxon>
        <taxon>Pucciniomycotina</taxon>
        <taxon>Pucciniomycetes</taxon>
        <taxon>Pucciniales</taxon>
        <taxon>Pucciniaceae</taxon>
        <taxon>Puccinia</taxon>
    </lineage>
</organism>
<evidence type="ECO:0000313" key="1">
    <source>
        <dbReference type="EMBL" id="KAI7947400.1"/>
    </source>
</evidence>
<proteinExistence type="predicted"/>